<evidence type="ECO:0000313" key="4">
    <source>
        <dbReference type="Proteomes" id="UP001140293"/>
    </source>
</evidence>
<dbReference type="InterPro" id="IPR013767">
    <property type="entry name" value="PAS_fold"/>
</dbReference>
<dbReference type="InterPro" id="IPR000014">
    <property type="entry name" value="PAS"/>
</dbReference>
<dbReference type="CDD" id="cd00130">
    <property type="entry name" value="PAS"/>
    <property type="match status" value="3"/>
</dbReference>
<sequence>MSDPLPPSMLAPGADGKLLRSGEHWYRQLVEQSPDGICVTAAGRVIYVNAAGVRLMGADTSAELVGRPISDFVTAESLVPMLADLVGVVNRGDCSPHLPAEMKRSDGTTLAVEVVAVKLGSDDTDAWQIITRDVSVRHAAEAALRNQAALVNHVSDAIIGTTADGTVTSWNPAAEAIYGRCAADAVGLPIAAAVGADLRPALIVASGGVVQAQHCSADGHILDVRVSAATMAEGYVLVCCDLTALHRAEQHFEAVVTSMIEGLIVTDKDGTIKSINPAGLRILGAPEGANLVGVNFFEATEKRPFYDENGVNIAPEDRPALAVLRTGVSFDNLVYGWDRPQGRGWILSSCRLLDPDKPGRSDMLITFTDVTAQRAEAEEMKFLATHDGLTSLPNRAAVLLRINDALSGDSGDVRLRAVLFIDVDHLKTTNDTHGHEAGDHVLRTTAERLRRTVAPDDVVGRWGGDEFVVLVCRAATSADLDDLVNRLHAALAVPTAQGPIGASIGVVEVGRSDRRTADQLLRDADQAMYEAKRTRGRRSR</sequence>
<dbReference type="SUPFAM" id="SSF55073">
    <property type="entry name" value="Nucleotide cyclase"/>
    <property type="match status" value="1"/>
</dbReference>
<dbReference type="InterPro" id="IPR043128">
    <property type="entry name" value="Rev_trsase/Diguanyl_cyclase"/>
</dbReference>
<organism evidence="3 4">
    <name type="scientific">[Mycobacterium] manitobense</name>
    <dbReference type="NCBI Taxonomy" id="190147"/>
    <lineage>
        <taxon>Bacteria</taxon>
        <taxon>Bacillati</taxon>
        <taxon>Actinomycetota</taxon>
        <taxon>Actinomycetes</taxon>
        <taxon>Mycobacteriales</taxon>
        <taxon>Mycobacteriaceae</taxon>
        <taxon>Mycolicibacterium</taxon>
    </lineage>
</organism>
<dbReference type="NCBIfam" id="TIGR00254">
    <property type="entry name" value="GGDEF"/>
    <property type="match status" value="1"/>
</dbReference>
<feature type="domain" description="GGDEF" evidence="2">
    <location>
        <begin position="414"/>
        <end position="540"/>
    </location>
</feature>
<gene>
    <name evidence="3" type="ORF">H7I41_08645</name>
</gene>
<dbReference type="PANTHER" id="PTHR44757">
    <property type="entry name" value="DIGUANYLATE CYCLASE DGCP"/>
    <property type="match status" value="1"/>
</dbReference>
<dbReference type="NCBIfam" id="TIGR00229">
    <property type="entry name" value="sensory_box"/>
    <property type="match status" value="1"/>
</dbReference>
<dbReference type="PROSITE" id="PS50887">
    <property type="entry name" value="GGDEF"/>
    <property type="match status" value="1"/>
</dbReference>
<comment type="caution">
    <text evidence="3">The sequence shown here is derived from an EMBL/GenBank/DDBJ whole genome shotgun (WGS) entry which is preliminary data.</text>
</comment>
<dbReference type="CDD" id="cd01949">
    <property type="entry name" value="GGDEF"/>
    <property type="match status" value="1"/>
</dbReference>
<proteinExistence type="predicted"/>
<evidence type="ECO:0000313" key="3">
    <source>
        <dbReference type="EMBL" id="MCV7169989.1"/>
    </source>
</evidence>
<reference evidence="3" key="1">
    <citation type="submission" date="2020-07" db="EMBL/GenBank/DDBJ databases">
        <authorList>
            <person name="Pettersson B.M.F."/>
            <person name="Behra P.R.K."/>
            <person name="Ramesh M."/>
            <person name="Das S."/>
            <person name="Dasgupta S."/>
            <person name="Kirsebom L.A."/>
        </authorList>
    </citation>
    <scope>NUCLEOTIDE SEQUENCE</scope>
    <source>
        <strain evidence="3">DSM 44615</strain>
    </source>
</reference>
<feature type="domain" description="PAS" evidence="1">
    <location>
        <begin position="248"/>
        <end position="284"/>
    </location>
</feature>
<dbReference type="SMART" id="SM00091">
    <property type="entry name" value="PAS"/>
    <property type="match status" value="3"/>
</dbReference>
<dbReference type="Proteomes" id="UP001140293">
    <property type="component" value="Unassembled WGS sequence"/>
</dbReference>
<dbReference type="Pfam" id="PF00990">
    <property type="entry name" value="GGDEF"/>
    <property type="match status" value="1"/>
</dbReference>
<feature type="domain" description="PAS" evidence="1">
    <location>
        <begin position="143"/>
        <end position="187"/>
    </location>
</feature>
<dbReference type="EMBL" id="JACKSJ010000062">
    <property type="protein sequence ID" value="MCV7169989.1"/>
    <property type="molecule type" value="Genomic_DNA"/>
</dbReference>
<name>A0A9X2YLI5_9MYCO</name>
<dbReference type="SUPFAM" id="SSF55785">
    <property type="entry name" value="PYP-like sensor domain (PAS domain)"/>
    <property type="match status" value="3"/>
</dbReference>
<dbReference type="InterPro" id="IPR000160">
    <property type="entry name" value="GGDEF_dom"/>
</dbReference>
<evidence type="ECO:0000259" key="1">
    <source>
        <dbReference type="PROSITE" id="PS50112"/>
    </source>
</evidence>
<dbReference type="AlphaFoldDB" id="A0A9X2YLI5"/>
<dbReference type="InterPro" id="IPR029787">
    <property type="entry name" value="Nucleotide_cyclase"/>
</dbReference>
<dbReference type="InterPro" id="IPR035965">
    <property type="entry name" value="PAS-like_dom_sf"/>
</dbReference>
<dbReference type="PROSITE" id="PS50112">
    <property type="entry name" value="PAS"/>
    <property type="match status" value="2"/>
</dbReference>
<dbReference type="Pfam" id="PF00989">
    <property type="entry name" value="PAS"/>
    <property type="match status" value="1"/>
</dbReference>
<dbReference type="InterPro" id="IPR052155">
    <property type="entry name" value="Biofilm_reg_signaling"/>
</dbReference>
<dbReference type="Gene3D" id="3.30.70.270">
    <property type="match status" value="1"/>
</dbReference>
<dbReference type="SMART" id="SM00267">
    <property type="entry name" value="GGDEF"/>
    <property type="match status" value="1"/>
</dbReference>
<dbReference type="Pfam" id="PF08448">
    <property type="entry name" value="PAS_4"/>
    <property type="match status" value="1"/>
</dbReference>
<dbReference type="InterPro" id="IPR013656">
    <property type="entry name" value="PAS_4"/>
</dbReference>
<protein>
    <submittedName>
        <fullName evidence="3">Diguanylate cyclase</fullName>
    </submittedName>
</protein>
<accession>A0A9X2YLI5</accession>
<dbReference type="RefSeq" id="WP_264012166.1">
    <property type="nucleotide sequence ID" value="NZ_JACKSJ010000062.1"/>
</dbReference>
<dbReference type="PANTHER" id="PTHR44757:SF2">
    <property type="entry name" value="BIOFILM ARCHITECTURE MAINTENANCE PROTEIN MBAA"/>
    <property type="match status" value="1"/>
</dbReference>
<dbReference type="Gene3D" id="3.30.450.20">
    <property type="entry name" value="PAS domain"/>
    <property type="match status" value="3"/>
</dbReference>
<evidence type="ECO:0000259" key="2">
    <source>
        <dbReference type="PROSITE" id="PS50887"/>
    </source>
</evidence>
<dbReference type="Pfam" id="PF13188">
    <property type="entry name" value="PAS_8"/>
    <property type="match status" value="1"/>
</dbReference>
<keyword evidence="4" id="KW-1185">Reference proteome</keyword>
<reference evidence="3" key="2">
    <citation type="journal article" date="2022" name="BMC Genomics">
        <title>Comparative genome analysis of mycobacteria focusing on tRNA and non-coding RNA.</title>
        <authorList>
            <person name="Behra P.R.K."/>
            <person name="Pettersson B.M.F."/>
            <person name="Ramesh M."/>
            <person name="Das S."/>
            <person name="Dasgupta S."/>
            <person name="Kirsebom L.A."/>
        </authorList>
    </citation>
    <scope>NUCLEOTIDE SEQUENCE</scope>
    <source>
        <strain evidence="3">DSM 44615</strain>
    </source>
</reference>